<sequence length="253" mass="28597">MFTVFEGYFKGAKPSKVSLAVAKMLRITPLASFSSRQFTSSTILLKKTASGKKNAKLSIPDEEVEETVDVSQYVKRAQDAFQKTLELHKKKLNEFKQGVANPHVFDRLKLKDGSKFKDVASTSMKGKNALLVTVYDPKDTKNVISTIMAAGLNLNPERVPNNDQQLKIALPPLTTETRTNMCKDLKKIFEEYKNSSSKDSLGYVRSEILKEMKHLAKKNDSVKKTIQDIEKIHKDYVTQMQQQLVQAEKNVTH</sequence>
<evidence type="ECO:0000313" key="7">
    <source>
        <dbReference type="EMBL" id="CDF89190.1"/>
    </source>
</evidence>
<dbReference type="AlphaFoldDB" id="A0A8J2T8H3"/>
<dbReference type="Pfam" id="PF01765">
    <property type="entry name" value="RRF"/>
    <property type="match status" value="1"/>
</dbReference>
<dbReference type="GO" id="GO:0043023">
    <property type="term" value="F:ribosomal large subunit binding"/>
    <property type="evidence" value="ECO:0007669"/>
    <property type="project" value="TreeGrafter"/>
</dbReference>
<comment type="function">
    <text evidence="4">Necessary for protein synthesis in mitochondria. Functions as a ribosome recycling factor in mitochondria.</text>
</comment>
<dbReference type="EMBL" id="HG316456">
    <property type="protein sequence ID" value="CDF89190.1"/>
    <property type="molecule type" value="Genomic_DNA"/>
</dbReference>
<dbReference type="InterPro" id="IPR023584">
    <property type="entry name" value="Ribosome_recyc_fac_dom"/>
</dbReference>
<comment type="similarity">
    <text evidence="1">Belongs to the RRF family.</text>
</comment>
<evidence type="ECO:0000256" key="1">
    <source>
        <dbReference type="ARBA" id="ARBA00005912"/>
    </source>
</evidence>
<name>A0A8J2T8H3_ZYGB2</name>
<dbReference type="GO" id="GO:0005739">
    <property type="term" value="C:mitochondrion"/>
    <property type="evidence" value="ECO:0007669"/>
    <property type="project" value="TreeGrafter"/>
</dbReference>
<feature type="domain" description="Ribosome recycling factor" evidence="6">
    <location>
        <begin position="89"/>
        <end position="251"/>
    </location>
</feature>
<dbReference type="GO" id="GO:0006412">
    <property type="term" value="P:translation"/>
    <property type="evidence" value="ECO:0007669"/>
    <property type="project" value="UniProtKB-KW"/>
</dbReference>
<dbReference type="InterPro" id="IPR002661">
    <property type="entry name" value="Ribosome_recyc_fac"/>
</dbReference>
<evidence type="ECO:0000256" key="3">
    <source>
        <dbReference type="ARBA" id="ARBA00022917"/>
    </source>
</evidence>
<dbReference type="Gene3D" id="3.30.1360.40">
    <property type="match status" value="1"/>
</dbReference>
<evidence type="ECO:0000313" key="8">
    <source>
        <dbReference type="Proteomes" id="UP000019375"/>
    </source>
</evidence>
<keyword evidence="3" id="KW-0648">Protein biosynthesis</keyword>
<dbReference type="OrthoDB" id="407355at2759"/>
<protein>
    <recommendedName>
        <fullName evidence="2">Ribosome-recycling factor, mitochondrial</fullName>
    </recommendedName>
    <alternativeName>
        <fullName evidence="5">Ribosome-releasing factor, mitochondrial</fullName>
    </alternativeName>
</protein>
<evidence type="ECO:0000256" key="2">
    <source>
        <dbReference type="ARBA" id="ARBA00020581"/>
    </source>
</evidence>
<evidence type="ECO:0000256" key="4">
    <source>
        <dbReference type="ARBA" id="ARBA00024909"/>
    </source>
</evidence>
<dbReference type="SUPFAM" id="SSF55194">
    <property type="entry name" value="Ribosome recycling factor, RRF"/>
    <property type="match status" value="1"/>
</dbReference>
<dbReference type="Gene3D" id="1.10.132.20">
    <property type="entry name" value="Ribosome-recycling factor"/>
    <property type="match status" value="1"/>
</dbReference>
<gene>
    <name evidence="7" type="ORF">BN860_11276g</name>
</gene>
<dbReference type="InterPro" id="IPR036191">
    <property type="entry name" value="RRF_sf"/>
</dbReference>
<accession>A0A8J2T8H3</accession>
<organism evidence="7 8">
    <name type="scientific">Zygosaccharomyces bailii (strain CLIB 213 / ATCC 58445 / CBS 680 / BCRC 21525 / NBRC 1098 / NCYC 1416 / NRRL Y-2227)</name>
    <dbReference type="NCBI Taxonomy" id="1333698"/>
    <lineage>
        <taxon>Eukaryota</taxon>
        <taxon>Fungi</taxon>
        <taxon>Dikarya</taxon>
        <taxon>Ascomycota</taxon>
        <taxon>Saccharomycotina</taxon>
        <taxon>Saccharomycetes</taxon>
        <taxon>Saccharomycetales</taxon>
        <taxon>Saccharomycetaceae</taxon>
        <taxon>Zygosaccharomyces</taxon>
    </lineage>
</organism>
<evidence type="ECO:0000259" key="6">
    <source>
        <dbReference type="Pfam" id="PF01765"/>
    </source>
</evidence>
<keyword evidence="8" id="KW-1185">Reference proteome</keyword>
<dbReference type="PANTHER" id="PTHR20982:SF3">
    <property type="entry name" value="MITOCHONDRIAL RIBOSOME RECYCLING FACTOR PSEUDO 1"/>
    <property type="match status" value="1"/>
</dbReference>
<dbReference type="Proteomes" id="UP000019375">
    <property type="component" value="Unassembled WGS sequence"/>
</dbReference>
<reference evidence="8" key="1">
    <citation type="journal article" date="2013" name="Genome Announc.">
        <title>Genome sequence of the food spoilage yeast Zygosaccharomyces bailii CLIB 213(T).</title>
        <authorList>
            <person name="Galeote V."/>
            <person name="Bigey F."/>
            <person name="Devillers H."/>
            <person name="Neuveglise C."/>
            <person name="Dequin S."/>
        </authorList>
    </citation>
    <scope>NUCLEOTIDE SEQUENCE [LARGE SCALE GENOMIC DNA]</scope>
    <source>
        <strain evidence="8">CLIB 213 / ATCC 58445 / CBS 680 / CCRC 21525 / NBRC 1098 / NCYC 1416 / NRRL Y-2227</strain>
    </source>
</reference>
<proteinExistence type="inferred from homology"/>
<evidence type="ECO:0000256" key="5">
    <source>
        <dbReference type="ARBA" id="ARBA00033107"/>
    </source>
</evidence>
<dbReference type="PANTHER" id="PTHR20982">
    <property type="entry name" value="RIBOSOME RECYCLING FACTOR"/>
    <property type="match status" value="1"/>
</dbReference>